<comment type="similarity">
    <text evidence="2">Belongs to the glycosyltransferase 31 family.</text>
</comment>
<keyword evidence="6" id="KW-0735">Signal-anchor</keyword>
<dbReference type="GO" id="GO:0016758">
    <property type="term" value="F:hexosyltransferase activity"/>
    <property type="evidence" value="ECO:0007669"/>
    <property type="project" value="InterPro"/>
</dbReference>
<accession>A0A0R3U7Z1</accession>
<sequence>MIIDDDHRMNLSLVAEFLKSTSAETMRKSISGFIAKYDTAYRSPSKKWFLSYREFPWDLMYQYPRGFSQFIGADIVDDMAIASAYTRYNYAPEDVFLGMVAFKLSINLHNVQSMSYPLWSEESNQIPFPLMLTSNMLRRKTKLVIGILVIGLIFLSSLRRHKLKQKPESEIKVSQLLLTQANCKWPPNLPEDIKSEESEYNITLCVRLSPEATVRKTPKLYPLVNLFHKLKKPRKASYEDLKTLPRRFWKLAKYPEVYNTYPQDVPLKQIIEAIKAGLPVSDMPEYNFPMRILKTSSKVCARDTQHDLVIVVKSGNLWWDARTAFREFMQREKARSPQLKVGVVFSLGLPRKHGGRIFNRDGHIMSLDGTAGDRLEEYDGKADVVMEHINQEIDQFDDILLGDYEDTYFNLTWKTVTNLRWLSAFCDKHHVNAFMIIDDDHRMNLTLVAEFLKRTSAETLRKSIFGTIAKNGVPGRIYSTKWFQSYGECPWDSMAPYPRGFSQFIGADIVDDMAIATAYTRYNYAPEDVYLGMVAFKLGIDLRNEVSMFNHRLFDINLLKNHTPMVALSQFFEGAPFLS</sequence>
<dbReference type="GO" id="GO:0006493">
    <property type="term" value="P:protein O-linked glycosylation"/>
    <property type="evidence" value="ECO:0007669"/>
    <property type="project" value="TreeGrafter"/>
</dbReference>
<evidence type="ECO:0000256" key="3">
    <source>
        <dbReference type="ARBA" id="ARBA00022676"/>
    </source>
</evidence>
<evidence type="ECO:0000256" key="2">
    <source>
        <dbReference type="ARBA" id="ARBA00008661"/>
    </source>
</evidence>
<evidence type="ECO:0000256" key="6">
    <source>
        <dbReference type="ARBA" id="ARBA00022968"/>
    </source>
</evidence>
<organism evidence="11 12">
    <name type="scientific">Mesocestoides corti</name>
    <name type="common">Flatworm</name>
    <dbReference type="NCBI Taxonomy" id="53468"/>
    <lineage>
        <taxon>Eukaryota</taxon>
        <taxon>Metazoa</taxon>
        <taxon>Spiralia</taxon>
        <taxon>Lophotrochozoa</taxon>
        <taxon>Platyhelminthes</taxon>
        <taxon>Cestoda</taxon>
        <taxon>Eucestoda</taxon>
        <taxon>Cyclophyllidea</taxon>
        <taxon>Mesocestoididae</taxon>
        <taxon>Mesocestoides</taxon>
    </lineage>
</organism>
<dbReference type="EMBL" id="UXSR01000573">
    <property type="protein sequence ID" value="VDD76960.1"/>
    <property type="molecule type" value="Genomic_DNA"/>
</dbReference>
<dbReference type="AlphaFoldDB" id="A0A0R3U7Z1"/>
<gene>
    <name evidence="11" type="ORF">MCOS_LOCUS2963</name>
</gene>
<keyword evidence="4" id="KW-0808">Transferase</keyword>
<evidence type="ECO:0000256" key="8">
    <source>
        <dbReference type="ARBA" id="ARBA00023034"/>
    </source>
</evidence>
<dbReference type="PANTHER" id="PTHR11214">
    <property type="entry name" value="BETA-1,3-N-ACETYLGLUCOSAMINYLTRANSFERASE"/>
    <property type="match status" value="1"/>
</dbReference>
<dbReference type="GO" id="GO:0008194">
    <property type="term" value="F:UDP-glycosyltransferase activity"/>
    <property type="evidence" value="ECO:0007669"/>
    <property type="project" value="TreeGrafter"/>
</dbReference>
<dbReference type="GO" id="GO:0000139">
    <property type="term" value="C:Golgi membrane"/>
    <property type="evidence" value="ECO:0007669"/>
    <property type="project" value="UniProtKB-SubCell"/>
</dbReference>
<name>A0A0R3U7Z1_MESCO</name>
<evidence type="ECO:0000256" key="7">
    <source>
        <dbReference type="ARBA" id="ARBA00022989"/>
    </source>
</evidence>
<evidence type="ECO:0000256" key="5">
    <source>
        <dbReference type="ARBA" id="ARBA00022692"/>
    </source>
</evidence>
<dbReference type="OrthoDB" id="6047661at2759"/>
<evidence type="ECO:0000313" key="12">
    <source>
        <dbReference type="Proteomes" id="UP000267029"/>
    </source>
</evidence>
<dbReference type="Proteomes" id="UP000267029">
    <property type="component" value="Unassembled WGS sequence"/>
</dbReference>
<evidence type="ECO:0000256" key="4">
    <source>
        <dbReference type="ARBA" id="ARBA00022679"/>
    </source>
</evidence>
<evidence type="ECO:0008006" key="13">
    <source>
        <dbReference type="Google" id="ProtNLM"/>
    </source>
</evidence>
<keyword evidence="9 10" id="KW-0472">Membrane</keyword>
<protein>
    <recommendedName>
        <fullName evidence="13">Hexosyltransferase</fullName>
    </recommendedName>
</protein>
<dbReference type="PANTHER" id="PTHR11214:SF314">
    <property type="entry name" value="HEXOSYLTRANSFERASE"/>
    <property type="match status" value="1"/>
</dbReference>
<keyword evidence="8" id="KW-0333">Golgi apparatus</keyword>
<evidence type="ECO:0000313" key="11">
    <source>
        <dbReference type="EMBL" id="VDD76960.1"/>
    </source>
</evidence>
<dbReference type="Pfam" id="PF01762">
    <property type="entry name" value="Galactosyl_T"/>
    <property type="match status" value="2"/>
</dbReference>
<evidence type="ECO:0000256" key="1">
    <source>
        <dbReference type="ARBA" id="ARBA00004323"/>
    </source>
</evidence>
<reference evidence="11 12" key="1">
    <citation type="submission" date="2018-10" db="EMBL/GenBank/DDBJ databases">
        <authorList>
            <consortium name="Pathogen Informatics"/>
        </authorList>
    </citation>
    <scope>NUCLEOTIDE SEQUENCE [LARGE SCALE GENOMIC DNA]</scope>
</reference>
<comment type="subcellular location">
    <subcellularLocation>
        <location evidence="1">Golgi apparatus membrane</location>
        <topology evidence="1">Single-pass type II membrane protein</topology>
    </subcellularLocation>
</comment>
<keyword evidence="7 10" id="KW-1133">Transmembrane helix</keyword>
<dbReference type="InterPro" id="IPR002659">
    <property type="entry name" value="Glyco_trans_31"/>
</dbReference>
<keyword evidence="12" id="KW-1185">Reference proteome</keyword>
<keyword evidence="5 10" id="KW-0812">Transmembrane</keyword>
<evidence type="ECO:0000256" key="9">
    <source>
        <dbReference type="ARBA" id="ARBA00023136"/>
    </source>
</evidence>
<keyword evidence="3" id="KW-0328">Glycosyltransferase</keyword>
<feature type="transmembrane region" description="Helical" evidence="10">
    <location>
        <begin position="141"/>
        <end position="158"/>
    </location>
</feature>
<evidence type="ECO:0000256" key="10">
    <source>
        <dbReference type="SAM" id="Phobius"/>
    </source>
</evidence>
<proteinExistence type="inferred from homology"/>